<gene>
    <name evidence="14" type="ORF">HGK34_19205</name>
</gene>
<keyword evidence="8 12" id="KW-0249">Electron transport</keyword>
<evidence type="ECO:0000313" key="14">
    <source>
        <dbReference type="EMBL" id="MBL0888386.1"/>
    </source>
</evidence>
<feature type="region of interest" description="Disordered" evidence="13">
    <location>
        <begin position="431"/>
        <end position="455"/>
    </location>
</feature>
<evidence type="ECO:0000256" key="13">
    <source>
        <dbReference type="SAM" id="MobiDB-lite"/>
    </source>
</evidence>
<keyword evidence="3 12" id="KW-0813">Transport</keyword>
<accession>A0ABS1LQ27</accession>
<protein>
    <submittedName>
        <fullName evidence="14">Cytochrome ubiquinol oxidase subunit I</fullName>
    </submittedName>
</protein>
<keyword evidence="6 12" id="KW-0812">Transmembrane</keyword>
<dbReference type="PIRSF" id="PIRSF006446">
    <property type="entry name" value="Cyt_quinol_oxidase_1"/>
    <property type="match status" value="1"/>
</dbReference>
<evidence type="ECO:0000256" key="8">
    <source>
        <dbReference type="ARBA" id="ARBA00022982"/>
    </source>
</evidence>
<feature type="transmembrane region" description="Helical" evidence="12">
    <location>
        <begin position="106"/>
        <end position="126"/>
    </location>
</feature>
<dbReference type="Pfam" id="PF01654">
    <property type="entry name" value="Cyt_bd_oxida_I"/>
    <property type="match status" value="2"/>
</dbReference>
<feature type="transmembrane region" description="Helical" evidence="12">
    <location>
        <begin position="133"/>
        <end position="156"/>
    </location>
</feature>
<evidence type="ECO:0000256" key="12">
    <source>
        <dbReference type="PIRNR" id="PIRNR006446"/>
    </source>
</evidence>
<organism evidence="14 15">
    <name type="scientific">Myceligenerans indicum</name>
    <dbReference type="NCBI Taxonomy" id="2593663"/>
    <lineage>
        <taxon>Bacteria</taxon>
        <taxon>Bacillati</taxon>
        <taxon>Actinomycetota</taxon>
        <taxon>Actinomycetes</taxon>
        <taxon>Micrococcales</taxon>
        <taxon>Promicromonosporaceae</taxon>
        <taxon>Myceligenerans</taxon>
    </lineage>
</organism>
<feature type="transmembrane region" description="Helical" evidence="12">
    <location>
        <begin position="12"/>
        <end position="35"/>
    </location>
</feature>
<keyword evidence="10 12" id="KW-0408">Iron</keyword>
<feature type="transmembrane region" description="Helical" evidence="12">
    <location>
        <begin position="65"/>
        <end position="86"/>
    </location>
</feature>
<name>A0ABS1LQ27_9MICO</name>
<evidence type="ECO:0000256" key="6">
    <source>
        <dbReference type="ARBA" id="ARBA00022692"/>
    </source>
</evidence>
<evidence type="ECO:0000256" key="2">
    <source>
        <dbReference type="ARBA" id="ARBA00009819"/>
    </source>
</evidence>
<evidence type="ECO:0000256" key="9">
    <source>
        <dbReference type="ARBA" id="ARBA00022989"/>
    </source>
</evidence>
<evidence type="ECO:0000256" key="3">
    <source>
        <dbReference type="ARBA" id="ARBA00022448"/>
    </source>
</evidence>
<comment type="subcellular location">
    <subcellularLocation>
        <location evidence="1">Cell membrane</location>
        <topology evidence="1">Multi-pass membrane protein</topology>
    </subcellularLocation>
</comment>
<evidence type="ECO:0000256" key="5">
    <source>
        <dbReference type="ARBA" id="ARBA00022617"/>
    </source>
</evidence>
<feature type="transmembrane region" description="Helical" evidence="12">
    <location>
        <begin position="374"/>
        <end position="394"/>
    </location>
</feature>
<proteinExistence type="inferred from homology"/>
<evidence type="ECO:0000256" key="11">
    <source>
        <dbReference type="ARBA" id="ARBA00023136"/>
    </source>
</evidence>
<keyword evidence="15" id="KW-1185">Reference proteome</keyword>
<feature type="transmembrane region" description="Helical" evidence="12">
    <location>
        <begin position="330"/>
        <end position="348"/>
    </location>
</feature>
<feature type="transmembrane region" description="Helical" evidence="12">
    <location>
        <begin position="187"/>
        <end position="209"/>
    </location>
</feature>
<dbReference type="EMBL" id="JABBYC010000054">
    <property type="protein sequence ID" value="MBL0888386.1"/>
    <property type="molecule type" value="Genomic_DNA"/>
</dbReference>
<keyword evidence="9 12" id="KW-1133">Transmembrane helix</keyword>
<dbReference type="PANTHER" id="PTHR30365:SF14">
    <property type="entry name" value="CYTOCHROME BD MENAQUINOL OXIDASE SUBUNIT I-RELATED"/>
    <property type="match status" value="1"/>
</dbReference>
<comment type="caution">
    <text evidence="14">The sequence shown here is derived from an EMBL/GenBank/DDBJ whole genome shotgun (WGS) entry which is preliminary data.</text>
</comment>
<dbReference type="Proteomes" id="UP000675409">
    <property type="component" value="Unassembled WGS sequence"/>
</dbReference>
<dbReference type="InterPro" id="IPR002585">
    <property type="entry name" value="Cyt-d_ubiquinol_oxidase_su_1"/>
</dbReference>
<dbReference type="RefSeq" id="WP_201850411.1">
    <property type="nucleotide sequence ID" value="NZ_JABBYC010000054.1"/>
</dbReference>
<keyword evidence="7 12" id="KW-0479">Metal-binding</keyword>
<evidence type="ECO:0000256" key="10">
    <source>
        <dbReference type="ARBA" id="ARBA00023004"/>
    </source>
</evidence>
<feature type="transmembrane region" description="Helical" evidence="12">
    <location>
        <begin position="245"/>
        <end position="265"/>
    </location>
</feature>
<comment type="similarity">
    <text evidence="2 12">Belongs to the cytochrome ubiquinol oxidase subunit 1 family.</text>
</comment>
<keyword evidence="5 12" id="KW-0349">Heme</keyword>
<dbReference type="PANTHER" id="PTHR30365">
    <property type="entry name" value="CYTOCHROME D UBIQUINOL OXIDASE"/>
    <property type="match status" value="1"/>
</dbReference>
<evidence type="ECO:0000313" key="15">
    <source>
        <dbReference type="Proteomes" id="UP000675409"/>
    </source>
</evidence>
<evidence type="ECO:0000256" key="7">
    <source>
        <dbReference type="ARBA" id="ARBA00022723"/>
    </source>
</evidence>
<evidence type="ECO:0000256" key="1">
    <source>
        <dbReference type="ARBA" id="ARBA00004651"/>
    </source>
</evidence>
<keyword evidence="4 12" id="KW-1003">Cell membrane</keyword>
<feature type="transmembrane region" description="Helical" evidence="12">
    <location>
        <begin position="285"/>
        <end position="318"/>
    </location>
</feature>
<sequence length="455" mass="47588">MSAADLARLEFALLAAVHFLFVLVTLGLGPVVAIFGSRWAGAERLGRWQAPVLERATRFWGQLYLVNYALGIAAGIVLELQFGLHFPGLLDVAGEIFGAPLAVETLGAFFLESTLLGLWVFGWHVIPRRVHALVFWGVVVTGYASAFTVMVANGFLRNPVGHELVDGPGGQVATLADPLALIFNPAALLSGFHVVGACLMAGGFLLVAVSAWHLRRGQGSGGQWGGPQPADVDEDLWRRSTRTGLVTGTVGALLAMGFGFGQFAYITRLDDPGPAGGDVSGGLDVVAAVGLGLMNAVAGTVVLLGPVLLLMLIGNAVFRLPRGLRGALQRTFVVALPVPFVTAISGWLTRELSRQPWVVSGVLRTDEAVGDQPAWMVLASLLVLVGLMVTLAVVDWTVLGRLARRGGEGLVLGAAPADVLGAEADGEPGGHLLRFATEPAAPSISTEPTTPEGVR</sequence>
<keyword evidence="11 12" id="KW-0472">Membrane</keyword>
<reference evidence="14 15" key="1">
    <citation type="journal article" date="2021" name="Arch. Microbiol.">
        <title>Myceligenerans indicum sp. nov., an actinobacterium isolated from mangrove sediment of Sundarbans, India.</title>
        <authorList>
            <person name="Asha K."/>
            <person name="Bhadury P."/>
        </authorList>
    </citation>
    <scope>NUCLEOTIDE SEQUENCE [LARGE SCALE GENOMIC DNA]</scope>
    <source>
        <strain evidence="14 15">I2</strain>
    </source>
</reference>
<evidence type="ECO:0000256" key="4">
    <source>
        <dbReference type="ARBA" id="ARBA00022475"/>
    </source>
</evidence>